<feature type="domain" description="Phospholipid/glycerol acyltransferase" evidence="1">
    <location>
        <begin position="52"/>
        <end position="171"/>
    </location>
</feature>
<name>A0A0D0Q6P4_9RHOB</name>
<evidence type="ECO:0000259" key="1">
    <source>
        <dbReference type="SMART" id="SM00563"/>
    </source>
</evidence>
<protein>
    <submittedName>
        <fullName evidence="2">1-acyl-sn-glycerol-3-phosphate acyltransferase</fullName>
    </submittedName>
</protein>
<dbReference type="CDD" id="cd06551">
    <property type="entry name" value="LPLAT"/>
    <property type="match status" value="1"/>
</dbReference>
<accession>A0A0D0Q6P4</accession>
<dbReference type="SUPFAM" id="SSF69593">
    <property type="entry name" value="Glycerol-3-phosphate (1)-acyltransferase"/>
    <property type="match status" value="1"/>
</dbReference>
<dbReference type="Proteomes" id="UP000035100">
    <property type="component" value="Unassembled WGS sequence"/>
</dbReference>
<dbReference type="PATRIC" id="fig|1123501.6.peg.3453"/>
<evidence type="ECO:0000313" key="2">
    <source>
        <dbReference type="EMBL" id="KIQ68112.1"/>
    </source>
</evidence>
<dbReference type="EMBL" id="AONG01000017">
    <property type="protein sequence ID" value="KIQ68112.1"/>
    <property type="molecule type" value="Genomic_DNA"/>
</dbReference>
<organism evidence="2 3">
    <name type="scientific">Wenxinia marina DSM 24838</name>
    <dbReference type="NCBI Taxonomy" id="1123501"/>
    <lineage>
        <taxon>Bacteria</taxon>
        <taxon>Pseudomonadati</taxon>
        <taxon>Pseudomonadota</taxon>
        <taxon>Alphaproteobacteria</taxon>
        <taxon>Rhodobacterales</taxon>
        <taxon>Roseobacteraceae</taxon>
        <taxon>Wenxinia</taxon>
    </lineage>
</organism>
<dbReference type="OrthoDB" id="152799at2"/>
<dbReference type="AlphaFoldDB" id="A0A0D0Q6P4"/>
<comment type="caution">
    <text evidence="2">The sequence shown here is derived from an EMBL/GenBank/DDBJ whole genome shotgun (WGS) entry which is preliminary data.</text>
</comment>
<sequence>MSRPSERDPLAARSNGACRFFAGVMRRQLASNFRAVRLARPGLPEVPPDRPLMIYANHPSWWDPAIFIALHPRFFPDRQGYGPIDAAMLERYRFMARLGVFGVRQDDPRGAADFLRQAMRVTDVPDRVLWITAQGRFADVRTRPLGLRPGAAHLMARRPEVLAVPLAMEYTFWSEKRPEALLRFGAPVEARAGEGAVALGPRLEAALTDTADALAALAVARDPGSFETLIGGARGTGGVYGLWQRARAVATGRPYAPDHAPETAPGGRP</sequence>
<proteinExistence type="predicted"/>
<dbReference type="eggNOG" id="COG0204">
    <property type="taxonomic scope" value="Bacteria"/>
</dbReference>
<keyword evidence="2" id="KW-0808">Transferase</keyword>
<keyword evidence="3" id="KW-1185">Reference proteome</keyword>
<evidence type="ECO:0000313" key="3">
    <source>
        <dbReference type="Proteomes" id="UP000035100"/>
    </source>
</evidence>
<dbReference type="GO" id="GO:0016746">
    <property type="term" value="F:acyltransferase activity"/>
    <property type="evidence" value="ECO:0007669"/>
    <property type="project" value="UniProtKB-KW"/>
</dbReference>
<reference evidence="2 3" key="1">
    <citation type="submission" date="2013-01" db="EMBL/GenBank/DDBJ databases">
        <authorList>
            <person name="Fiebig A."/>
            <person name="Goeker M."/>
            <person name="Klenk H.-P.P."/>
        </authorList>
    </citation>
    <scope>NUCLEOTIDE SEQUENCE [LARGE SCALE GENOMIC DNA]</scope>
    <source>
        <strain evidence="2 3">DSM 24838</strain>
    </source>
</reference>
<gene>
    <name evidence="2" type="ORF">Wenmar_03327</name>
</gene>
<dbReference type="InterPro" id="IPR002123">
    <property type="entry name" value="Plipid/glycerol_acylTrfase"/>
</dbReference>
<dbReference type="STRING" id="1123501.Wenmar_03327"/>
<keyword evidence="2" id="KW-0012">Acyltransferase</keyword>
<dbReference type="SMART" id="SM00563">
    <property type="entry name" value="PlsC"/>
    <property type="match status" value="1"/>
</dbReference>
<dbReference type="RefSeq" id="WP_018302525.1">
    <property type="nucleotide sequence ID" value="NZ_KB902285.1"/>
</dbReference>